<organism evidence="2 3">
    <name type="scientific">Denitromonas iodatirespirans</name>
    <dbReference type="NCBI Taxonomy" id="2795389"/>
    <lineage>
        <taxon>Bacteria</taxon>
        <taxon>Pseudomonadati</taxon>
        <taxon>Pseudomonadota</taxon>
        <taxon>Betaproteobacteria</taxon>
        <taxon>Rhodocyclales</taxon>
        <taxon>Zoogloeaceae</taxon>
        <taxon>Denitromonas</taxon>
    </lineage>
</organism>
<evidence type="ECO:0000313" key="2">
    <source>
        <dbReference type="EMBL" id="MBT0961837.1"/>
    </source>
</evidence>
<comment type="caution">
    <text evidence="2">The sequence shown here is derived from an EMBL/GenBank/DDBJ whole genome shotgun (WGS) entry which is preliminary data.</text>
</comment>
<dbReference type="AlphaFoldDB" id="A0A944HBM9"/>
<feature type="region of interest" description="Disordered" evidence="1">
    <location>
        <begin position="141"/>
        <end position="162"/>
    </location>
</feature>
<dbReference type="EMBL" id="JAEKFT010000011">
    <property type="protein sequence ID" value="MBT0961837.1"/>
    <property type="molecule type" value="Genomic_DNA"/>
</dbReference>
<sequence>MSTSRTCLLAVSLAGLTASGGPSVYGDERFSSDSPYVAHFDTTVEATCEAARLALLSQGYAVHSAKRDVIDAMKTFQPDDDEHLELSFVVVCTGTGRGTSTAYANAVETYYELKENASSAGLSVSRLGSISRPLGVFTVDPSVPLGPNASDTRRATPLRVAP</sequence>
<evidence type="ECO:0000256" key="1">
    <source>
        <dbReference type="SAM" id="MobiDB-lite"/>
    </source>
</evidence>
<name>A0A944HBM9_DENI1</name>
<gene>
    <name evidence="2" type="ORF">I8J34_11705</name>
</gene>
<protein>
    <submittedName>
        <fullName evidence="2">DUF2242 domain-containing protein</fullName>
    </submittedName>
</protein>
<accession>A0A944HBM9</accession>
<dbReference type="Pfam" id="PF10001">
    <property type="entry name" value="DUF2242"/>
    <property type="match status" value="1"/>
</dbReference>
<dbReference type="RefSeq" id="WP_214361592.1">
    <property type="nucleotide sequence ID" value="NZ_JAEKFT010000011.1"/>
</dbReference>
<keyword evidence="3" id="KW-1185">Reference proteome</keyword>
<evidence type="ECO:0000313" key="3">
    <source>
        <dbReference type="Proteomes" id="UP000694660"/>
    </source>
</evidence>
<dbReference type="InterPro" id="IPR018718">
    <property type="entry name" value="DUF2242"/>
</dbReference>
<proteinExistence type="predicted"/>
<dbReference type="Proteomes" id="UP000694660">
    <property type="component" value="Unassembled WGS sequence"/>
</dbReference>
<reference evidence="3" key="1">
    <citation type="journal article" date="2022" name="ISME J.">
        <title>Genetic and phylogenetic analysis of dissimilatory iodate-reducing bacteria identifies potential niches across the world's oceans.</title>
        <authorList>
            <person name="Reyes-Umana V."/>
            <person name="Henning Z."/>
            <person name="Lee K."/>
            <person name="Barnum T.P."/>
            <person name="Coates J.D."/>
        </authorList>
    </citation>
    <scope>NUCLEOTIDE SEQUENCE [LARGE SCALE GENOMIC DNA]</scope>
    <source>
        <strain evidence="3">IR12</strain>
    </source>
</reference>